<feature type="region of interest" description="Disordered" evidence="11">
    <location>
        <begin position="1266"/>
        <end position="1289"/>
    </location>
</feature>
<feature type="transmembrane region" description="Helical" evidence="12">
    <location>
        <begin position="61"/>
        <end position="83"/>
    </location>
</feature>
<dbReference type="InterPro" id="IPR011527">
    <property type="entry name" value="ABC1_TM_dom"/>
</dbReference>
<dbReference type="NCBIfam" id="TIGR00756">
    <property type="entry name" value="PPR"/>
    <property type="match status" value="1"/>
</dbReference>
<evidence type="ECO:0000313" key="16">
    <source>
        <dbReference type="Proteomes" id="UP000188354"/>
    </source>
</evidence>
<evidence type="ECO:0000313" key="15">
    <source>
        <dbReference type="EMBL" id="OIW05969.1"/>
    </source>
</evidence>
<dbReference type="CDD" id="cd18577">
    <property type="entry name" value="ABC_6TM_Pgp_ABCB1_D1_like"/>
    <property type="match status" value="1"/>
</dbReference>
<feature type="transmembrane region" description="Helical" evidence="12">
    <location>
        <begin position="279"/>
        <end position="300"/>
    </location>
</feature>
<dbReference type="Pfam" id="PF00005">
    <property type="entry name" value="ABC_tran"/>
    <property type="match status" value="2"/>
</dbReference>
<dbReference type="InterPro" id="IPR011990">
    <property type="entry name" value="TPR-like_helical_dom_sf"/>
</dbReference>
<dbReference type="InterPro" id="IPR036640">
    <property type="entry name" value="ABC1_TM_sf"/>
</dbReference>
<gene>
    <name evidence="15" type="ORF">TanjilG_11656</name>
</gene>
<keyword evidence="9" id="KW-0325">Glycoprotein</keyword>
<evidence type="ECO:0000256" key="10">
    <source>
        <dbReference type="PROSITE-ProRule" id="PRU00708"/>
    </source>
</evidence>
<dbReference type="InterPro" id="IPR003439">
    <property type="entry name" value="ABC_transporter-like_ATP-bd"/>
</dbReference>
<feature type="transmembrane region" description="Helical" evidence="12">
    <location>
        <begin position="245"/>
        <end position="267"/>
    </location>
</feature>
<evidence type="ECO:0008006" key="17">
    <source>
        <dbReference type="Google" id="ProtNLM"/>
    </source>
</evidence>
<dbReference type="PROSITE" id="PS51375">
    <property type="entry name" value="PPR"/>
    <property type="match status" value="1"/>
</dbReference>
<feature type="transmembrane region" description="Helical" evidence="12">
    <location>
        <begin position="811"/>
        <end position="829"/>
    </location>
</feature>
<dbReference type="Gene3D" id="3.40.50.300">
    <property type="entry name" value="P-loop containing nucleotide triphosphate hydrolases"/>
    <property type="match status" value="2"/>
</dbReference>
<dbReference type="EMBL" id="CM007368">
    <property type="protein sequence ID" value="OIW05969.1"/>
    <property type="molecule type" value="Genomic_DNA"/>
</dbReference>
<feature type="transmembrane region" description="Helical" evidence="12">
    <location>
        <begin position="835"/>
        <end position="854"/>
    </location>
</feature>
<organism evidence="15 16">
    <name type="scientific">Lupinus angustifolius</name>
    <name type="common">Narrow-leaved blue lupine</name>
    <dbReference type="NCBI Taxonomy" id="3871"/>
    <lineage>
        <taxon>Eukaryota</taxon>
        <taxon>Viridiplantae</taxon>
        <taxon>Streptophyta</taxon>
        <taxon>Embryophyta</taxon>
        <taxon>Tracheophyta</taxon>
        <taxon>Spermatophyta</taxon>
        <taxon>Magnoliopsida</taxon>
        <taxon>eudicotyledons</taxon>
        <taxon>Gunneridae</taxon>
        <taxon>Pentapetalae</taxon>
        <taxon>rosids</taxon>
        <taxon>fabids</taxon>
        <taxon>Fabales</taxon>
        <taxon>Fabaceae</taxon>
        <taxon>Papilionoideae</taxon>
        <taxon>50 kb inversion clade</taxon>
        <taxon>genistoids sensu lato</taxon>
        <taxon>core genistoids</taxon>
        <taxon>Genisteae</taxon>
        <taxon>Lupinus</taxon>
    </lineage>
</organism>
<feature type="compositionally biased region" description="Basic and acidic residues" evidence="11">
    <location>
        <begin position="591"/>
        <end position="604"/>
    </location>
</feature>
<evidence type="ECO:0000256" key="3">
    <source>
        <dbReference type="ARBA" id="ARBA00022692"/>
    </source>
</evidence>
<dbReference type="PROSITE" id="PS50929">
    <property type="entry name" value="ABC_TM1F"/>
    <property type="match status" value="2"/>
</dbReference>
<dbReference type="SMART" id="SM00382">
    <property type="entry name" value="AAA"/>
    <property type="match status" value="2"/>
</dbReference>
<dbReference type="GO" id="GO:0016020">
    <property type="term" value="C:membrane"/>
    <property type="evidence" value="ECO:0007669"/>
    <property type="project" value="InterPro"/>
</dbReference>
<dbReference type="InterPro" id="IPR002885">
    <property type="entry name" value="PPR_rpt"/>
</dbReference>
<feature type="transmembrane region" description="Helical" evidence="12">
    <location>
        <begin position="912"/>
        <end position="935"/>
    </location>
</feature>
<keyword evidence="6" id="KW-0067">ATP-binding</keyword>
<feature type="transmembrane region" description="Helical" evidence="12">
    <location>
        <begin position="145"/>
        <end position="162"/>
    </location>
</feature>
<evidence type="ECO:0000256" key="4">
    <source>
        <dbReference type="ARBA" id="ARBA00022737"/>
    </source>
</evidence>
<evidence type="ECO:0000256" key="2">
    <source>
        <dbReference type="ARBA" id="ARBA00022448"/>
    </source>
</evidence>
<dbReference type="PROSITE" id="PS00211">
    <property type="entry name" value="ABC_TRANSPORTER_1"/>
    <property type="match status" value="1"/>
</dbReference>
<dbReference type="Gramene" id="OIW05969">
    <property type="protein sequence ID" value="OIW05969"/>
    <property type="gene ID" value="TanjilG_11656"/>
</dbReference>
<dbReference type="FunFam" id="3.40.50.300:FF:000205">
    <property type="entry name" value="ABC transporter B family member 4"/>
    <property type="match status" value="2"/>
</dbReference>
<evidence type="ECO:0000256" key="12">
    <source>
        <dbReference type="SAM" id="Phobius"/>
    </source>
</evidence>
<feature type="domain" description="ABC transporter" evidence="13">
    <location>
        <begin position="1012"/>
        <end position="1248"/>
    </location>
</feature>
<comment type="similarity">
    <text evidence="1">Belongs to the ABC transporter superfamily. ABCB family. Multidrug resistance exporter (TC 3.A.1.201) subfamily.</text>
</comment>
<dbReference type="SUPFAM" id="SSF90123">
    <property type="entry name" value="ABC transporter transmembrane region"/>
    <property type="match status" value="2"/>
</dbReference>
<evidence type="ECO:0000256" key="5">
    <source>
        <dbReference type="ARBA" id="ARBA00022741"/>
    </source>
</evidence>
<dbReference type="Pfam" id="PF01535">
    <property type="entry name" value="PPR"/>
    <property type="match status" value="1"/>
</dbReference>
<sequence>MGNNSMFRYADGIDKLLMLFGTLGSLGDGLQNPLMMYILSDVINAYGDKNSILTMHDVNKYALRLLLVAIGVGISAFIEGVCWKRTAERQAWRMRMEYMKSVLRQEVGFFDTKNVGSSTTYQVVSLISSDSNTIQVALSEKIPCCMAYMSTFLFCHIFAFLLSWRLTLASIPLSIMFILPALLFRKSMLDLAMKMIESYGVAGGIAEQAISSIRTVYSYVGENQTLDRFSSALQKNMKFGIKQGFAKGLMLGSFGVIYISWGFQAWVGTMLITDKGEKGGHVFVAGFNVLMGGLSILSALPNLSAITEANVAVTHLYEMIDRVPTIDSENKIGKALSYVRGGIEFQDIYFCYPSRPEVPVLQGLNLTIPAGKRVGLVGGSGSGKSTVVALLQRFYDPVEGEILLDGHKISRLQLKWWRSQLGLVNQEPVLFATSIKENILFGKEGASMDSVISAAKSANAHDFIVNLPDGYETQVGKFGMSLSGGQKQRIAIARALLRDPKVLLLDEATSALDAQSERVVQAAIDQASRGRTTIIIAHRLSTIRIADIITVLQAGRVIESGSHNELMEMNGGQGGEYAKMVELQQVTTQNDESKTSDTQVEGRRSSHNHSHRMSGIPLSPGVSFKSSTQGTPMLSPFSQGLSMGTPYSYSIQYDYDDDCFEDNLKITNYPTPSHWHLLKMNAPEWGSAVFGVLAAIGSGAVQPIHAYYVGVLISFYFEPENSKMKSKTRTLALTFLGIGVFNFFASILQHYNFAIMGERLTKRIREKILGKLMTFEVGWFDSVDNTSAAISERLSSDANLVRSLVGDRMSLLAQAVSGSVFAYTLGLFLTWRLSLVMIAVQPIVIGSFYSRSILMKSMAEKSRKAQREGSQLASEAVINHRTITAFSSQKRMLALFKSTSVGPKKESIRQSWISGLGLFGSQFFNTASTALAYWYGGRLLVDNLIEPKHLFQAFLILLFTAYTIAEAGTMASDISKGKSAVGSVFSILERNTEIDPDTSWGANKKRKIRGSVELISVFFAYPTRPDHMILKGMYLKVEAGRQVALVGHSGSGKSTIIGLIERFYDPLKGTVCIDEQDVKSYNLRMLRSHIALLSQEPILFAGTIRENIAYGKANATESEIRKAAAMANAHEFISGMKDGYETYYGERGVHLSRGQKQRIALARAIIKNPTILLLDEATSALDNVSDKLVQEALEKMMVGRTCIIVAHKLCTIQQSNNIVVIKNGKVVEQGSHNELISLGHEGAYCTLVKLQGEDLSNESTTTQLSSILYSPSRERAGPQETDDSEEKRKSALDIPWLTDRLDGDFSHKRKETSRERKHKCIFKFSGDGRFDRVADMCSQKLGTGATLDVFSKLGRATGVKEYNALIKVCIKNARGTDDECVAVDEIVKAFHIFKSMRERGFPLEEQTYSPVLRYLNDMGFVREFELFSNVIKAESPNSASRLGYYEMMLWIRVSNEEMIQDICEYITVENSEDTSALRESYLLALCKSDRKTQIMDVLKNLDITKLSSSKSIASVFQSLGWLQQKSFAENLLLDLRARDHNSDDISEFIVSYAISIPNLVVDDIVSDVNDLHLLLEVLPSTSSYEMLITYCCGIRKAEAALNIVDKMCEAGHTSKTAVLQSILQICTETYEYSLFEGAYKMVDDLEKMNFKPTTAMYNAIMAGYFREKNISGGLRVLKHMQSANVKPDSQTFGYLIGNSETKEDIIKYYEEMKQSEIKPTKHIYMALVNSYAACGELEKAKQIVADPKISVKILNEIKSVLVSALATHGKLSEALLVYEEIKNAGHNLDPKAIMNLIDEITQFEGELDGLLVLLNELSDRNYWVEGCFRIIMYCVQNKNLSGAIKLFKQLKSMFESDELVMEALFDAVFSLIAESQSTHLQIGLDLLWAIKDELSLVPSRQCLDFLLTSCANAGDLNNARLIWREYEVAGYPYNVLSYLRMYHALLASGDHRSANIMLKKIPKNDTDVCCMIKACQDKYHEDPNSVETKIKKGKTKKEKRET</sequence>
<feature type="domain" description="ABC transmembrane type-1" evidence="14">
    <location>
        <begin position="689"/>
        <end position="976"/>
    </location>
</feature>
<dbReference type="PANTHER" id="PTHR45136">
    <property type="entry name" value="ABC TRANSPORTER DOMAIN-CONTAINING PROTEIN"/>
    <property type="match status" value="1"/>
</dbReference>
<evidence type="ECO:0000256" key="7">
    <source>
        <dbReference type="ARBA" id="ARBA00022989"/>
    </source>
</evidence>
<dbReference type="CDD" id="cd18578">
    <property type="entry name" value="ABC_6TM_Pgp_ABCB1_D2_like"/>
    <property type="match status" value="1"/>
</dbReference>
<dbReference type="InterPro" id="IPR017871">
    <property type="entry name" value="ABC_transporter-like_CS"/>
</dbReference>
<dbReference type="GO" id="GO:0140359">
    <property type="term" value="F:ABC-type transporter activity"/>
    <property type="evidence" value="ECO:0007669"/>
    <property type="project" value="InterPro"/>
</dbReference>
<feature type="transmembrane region" description="Helical" evidence="12">
    <location>
        <begin position="730"/>
        <end position="755"/>
    </location>
</feature>
<dbReference type="CDD" id="cd03249">
    <property type="entry name" value="ABC_MTABC3_MDL1_MDL2"/>
    <property type="match status" value="2"/>
</dbReference>
<feature type="transmembrane region" description="Helical" evidence="12">
    <location>
        <begin position="688"/>
        <end position="710"/>
    </location>
</feature>
<keyword evidence="4" id="KW-0677">Repeat</keyword>
<dbReference type="PANTHER" id="PTHR45136:SF2">
    <property type="entry name" value="ABC TRANSPORTER DOMAIN-CONTAINING PROTEIN"/>
    <property type="match status" value="1"/>
</dbReference>
<proteinExistence type="inferred from homology"/>
<keyword evidence="2" id="KW-0813">Transport</keyword>
<dbReference type="GO" id="GO:0005524">
    <property type="term" value="F:ATP binding"/>
    <property type="evidence" value="ECO:0007669"/>
    <property type="project" value="UniProtKB-KW"/>
</dbReference>
<feature type="repeat" description="PPR" evidence="10">
    <location>
        <begin position="1653"/>
        <end position="1687"/>
    </location>
</feature>
<protein>
    <recommendedName>
        <fullName evidence="17">Multidrug resistance protein</fullName>
    </recommendedName>
</protein>
<evidence type="ECO:0000256" key="8">
    <source>
        <dbReference type="ARBA" id="ARBA00023136"/>
    </source>
</evidence>
<evidence type="ECO:0000256" key="9">
    <source>
        <dbReference type="ARBA" id="ARBA00023180"/>
    </source>
</evidence>
<keyword evidence="8 12" id="KW-0472">Membrane</keyword>
<feature type="region of interest" description="Disordered" evidence="11">
    <location>
        <begin position="586"/>
        <end position="620"/>
    </location>
</feature>
<dbReference type="FunFam" id="1.20.1560.10:FF:000126">
    <property type="entry name" value="Putative ABC transporter B family member 8"/>
    <property type="match status" value="1"/>
</dbReference>
<dbReference type="Pfam" id="PF13041">
    <property type="entry name" value="PPR_2"/>
    <property type="match status" value="1"/>
</dbReference>
<name>A0A1J7HU89_LUPAN</name>
<dbReference type="SUPFAM" id="SSF52540">
    <property type="entry name" value="P-loop containing nucleoside triphosphate hydrolases"/>
    <property type="match status" value="2"/>
</dbReference>
<evidence type="ECO:0000259" key="14">
    <source>
        <dbReference type="PROSITE" id="PS50929"/>
    </source>
</evidence>
<feature type="transmembrane region" description="Helical" evidence="12">
    <location>
        <begin position="168"/>
        <end position="185"/>
    </location>
</feature>
<dbReference type="GO" id="GO:0016887">
    <property type="term" value="F:ATP hydrolysis activity"/>
    <property type="evidence" value="ECO:0007669"/>
    <property type="project" value="InterPro"/>
</dbReference>
<accession>A0A1J7HU89</accession>
<dbReference type="Gene3D" id="1.25.40.10">
    <property type="entry name" value="Tetratricopeptide repeat domain"/>
    <property type="match status" value="4"/>
</dbReference>
<dbReference type="FunFam" id="1.20.1560.10:FF:000207">
    <property type="entry name" value="ABC transporter B family member 15-like"/>
    <property type="match status" value="1"/>
</dbReference>
<keyword evidence="3 12" id="KW-0812">Transmembrane</keyword>
<keyword evidence="5" id="KW-0547">Nucleotide-binding</keyword>
<keyword evidence="7 12" id="KW-1133">Transmembrane helix</keyword>
<dbReference type="Proteomes" id="UP000188354">
    <property type="component" value="Chromosome LG08"/>
</dbReference>
<dbReference type="Gene3D" id="1.20.1560.10">
    <property type="entry name" value="ABC transporter type 1, transmembrane domain"/>
    <property type="match status" value="1"/>
</dbReference>
<dbReference type="PROSITE" id="PS50893">
    <property type="entry name" value="ABC_TRANSPORTER_2"/>
    <property type="match status" value="2"/>
</dbReference>
<evidence type="ECO:0000256" key="11">
    <source>
        <dbReference type="SAM" id="MobiDB-lite"/>
    </source>
</evidence>
<dbReference type="InterPro" id="IPR027417">
    <property type="entry name" value="P-loop_NTPase"/>
</dbReference>
<evidence type="ECO:0000256" key="1">
    <source>
        <dbReference type="ARBA" id="ARBA00007577"/>
    </source>
</evidence>
<evidence type="ECO:0000256" key="6">
    <source>
        <dbReference type="ARBA" id="ARBA00022840"/>
    </source>
</evidence>
<feature type="domain" description="ABC transporter" evidence="13">
    <location>
        <begin position="343"/>
        <end position="579"/>
    </location>
</feature>
<dbReference type="Pfam" id="PF00664">
    <property type="entry name" value="ABC_membrane"/>
    <property type="match status" value="2"/>
</dbReference>
<dbReference type="InterPro" id="IPR003593">
    <property type="entry name" value="AAA+_ATPase"/>
</dbReference>
<keyword evidence="16" id="KW-1185">Reference proteome</keyword>
<reference evidence="15 16" key="1">
    <citation type="journal article" date="2017" name="Plant Biotechnol. J.">
        <title>A comprehensive draft genome sequence for lupin (Lupinus angustifolius), an emerging health food: insights into plant-microbe interactions and legume evolution.</title>
        <authorList>
            <person name="Hane J.K."/>
            <person name="Ming Y."/>
            <person name="Kamphuis L.G."/>
            <person name="Nelson M.N."/>
            <person name="Garg G."/>
            <person name="Atkins C.A."/>
            <person name="Bayer P.E."/>
            <person name="Bravo A."/>
            <person name="Bringans S."/>
            <person name="Cannon S."/>
            <person name="Edwards D."/>
            <person name="Foley R."/>
            <person name="Gao L.L."/>
            <person name="Harrison M.J."/>
            <person name="Huang W."/>
            <person name="Hurgobin B."/>
            <person name="Li S."/>
            <person name="Liu C.W."/>
            <person name="McGrath A."/>
            <person name="Morahan G."/>
            <person name="Murray J."/>
            <person name="Weller J."/>
            <person name="Jian J."/>
            <person name="Singh K.B."/>
        </authorList>
    </citation>
    <scope>NUCLEOTIDE SEQUENCE [LARGE SCALE GENOMIC DNA]</scope>
    <source>
        <strain evidence="16">cv. Tanjil</strain>
        <tissue evidence="15">Whole plant</tissue>
    </source>
</reference>
<feature type="domain" description="ABC transmembrane type-1" evidence="14">
    <location>
        <begin position="19"/>
        <end position="308"/>
    </location>
</feature>
<evidence type="ECO:0000259" key="13">
    <source>
        <dbReference type="PROSITE" id="PS50893"/>
    </source>
</evidence>